<evidence type="ECO:0000313" key="1">
    <source>
        <dbReference type="EMBL" id="MFC0241239.1"/>
    </source>
</evidence>
<dbReference type="Gene3D" id="1.10.530.10">
    <property type="match status" value="1"/>
</dbReference>
<sequence>MSSFDIALSRLWPDGDRRIPGLRAGMIASADEVFGRFGMTSPLLVAHVMAQLSHECGAGREVVENLNYTAARMRQVWPSRFRTLAAAVPYAHDPRALANKVYNGRMGNAPGSDDGWRYRGRGAAQTTGREGYARLAALTGLDLVGDPDLVNDPRYFLLCGVADFVACGCVSFAKADDVVGVTRRLNGGTIGLAQRQAWLARWKAALAEVPVVASPPLAPVRAGRPAAGRAASPSCSPVPSASALPSPAAAHPQPGRLATLIAALAAALRRG</sequence>
<evidence type="ECO:0000313" key="2">
    <source>
        <dbReference type="Proteomes" id="UP001589775"/>
    </source>
</evidence>
<dbReference type="SUPFAM" id="SSF53955">
    <property type="entry name" value="Lysozyme-like"/>
    <property type="match status" value="1"/>
</dbReference>
<dbReference type="Proteomes" id="UP001589775">
    <property type="component" value="Unassembled WGS sequence"/>
</dbReference>
<dbReference type="RefSeq" id="WP_378387999.1">
    <property type="nucleotide sequence ID" value="NZ_JBHLWM010000005.1"/>
</dbReference>
<accession>A0ABV6ESQ1</accession>
<dbReference type="PANTHER" id="PTHR34408">
    <property type="entry name" value="FAMILY PROTEIN, PUTATIVE-RELATED"/>
    <property type="match status" value="1"/>
</dbReference>
<dbReference type="GO" id="GO:0016787">
    <property type="term" value="F:hydrolase activity"/>
    <property type="evidence" value="ECO:0007669"/>
    <property type="project" value="UniProtKB-KW"/>
</dbReference>
<comment type="caution">
    <text evidence="1">The sequence shown here is derived from an EMBL/GenBank/DDBJ whole genome shotgun (WGS) entry which is preliminary data.</text>
</comment>
<proteinExistence type="predicted"/>
<dbReference type="InterPro" id="IPR023346">
    <property type="entry name" value="Lysozyme-like_dom_sf"/>
</dbReference>
<keyword evidence="1" id="KW-0378">Hydrolase</keyword>
<reference evidence="1 2" key="1">
    <citation type="submission" date="2024-09" db="EMBL/GenBank/DDBJ databases">
        <authorList>
            <person name="Sun Q."/>
            <person name="Mori K."/>
        </authorList>
    </citation>
    <scope>NUCLEOTIDE SEQUENCE [LARGE SCALE GENOMIC DNA]</scope>
    <source>
        <strain evidence="1 2">KCTC 23279</strain>
    </source>
</reference>
<keyword evidence="2" id="KW-1185">Reference proteome</keyword>
<name>A0ABV6ESQ1_9BRAD</name>
<dbReference type="InterPro" id="IPR052354">
    <property type="entry name" value="Cell_Wall_Dynamics_Protein"/>
</dbReference>
<dbReference type="PANTHER" id="PTHR34408:SF1">
    <property type="entry name" value="GLYCOSYL HYDROLASE FAMILY 19 DOMAIN-CONTAINING PROTEIN HI_1415"/>
    <property type="match status" value="1"/>
</dbReference>
<protein>
    <submittedName>
        <fullName evidence="1">Glycoside hydrolase family 19 protein</fullName>
    </submittedName>
</protein>
<dbReference type="EMBL" id="JBHLWM010000005">
    <property type="protein sequence ID" value="MFC0241239.1"/>
    <property type="molecule type" value="Genomic_DNA"/>
</dbReference>
<gene>
    <name evidence="1" type="ORF">ACFFJ6_12210</name>
</gene>
<organism evidence="1 2">
    <name type="scientific">Rhodopseudomonas telluris</name>
    <dbReference type="NCBI Taxonomy" id="644215"/>
    <lineage>
        <taxon>Bacteria</taxon>
        <taxon>Pseudomonadati</taxon>
        <taxon>Pseudomonadota</taxon>
        <taxon>Alphaproteobacteria</taxon>
        <taxon>Hyphomicrobiales</taxon>
        <taxon>Nitrobacteraceae</taxon>
        <taxon>Rhodopseudomonas</taxon>
    </lineage>
</organism>